<evidence type="ECO:0000313" key="3">
    <source>
        <dbReference type="Proteomes" id="UP000041254"/>
    </source>
</evidence>
<proteinExistence type="predicted"/>
<dbReference type="EMBL" id="CDMY01000315">
    <property type="protein sequence ID" value="CEM01981.1"/>
    <property type="molecule type" value="Genomic_DNA"/>
</dbReference>
<accession>A0A0G4ETN7</accession>
<dbReference type="AlphaFoldDB" id="A0A0G4ETN7"/>
<feature type="transmembrane region" description="Helical" evidence="1">
    <location>
        <begin position="163"/>
        <end position="182"/>
    </location>
</feature>
<feature type="transmembrane region" description="Helical" evidence="1">
    <location>
        <begin position="279"/>
        <end position="303"/>
    </location>
</feature>
<dbReference type="VEuPathDB" id="CryptoDB:Vbra_13368"/>
<dbReference type="PhylomeDB" id="A0A0G4ETN7"/>
<protein>
    <submittedName>
        <fullName evidence="2">Uncharacterized protein</fullName>
    </submittedName>
</protein>
<dbReference type="Proteomes" id="UP000041254">
    <property type="component" value="Unassembled WGS sequence"/>
</dbReference>
<feature type="transmembrane region" description="Helical" evidence="1">
    <location>
        <begin position="343"/>
        <end position="362"/>
    </location>
</feature>
<feature type="transmembrane region" description="Helical" evidence="1">
    <location>
        <begin position="309"/>
        <end position="331"/>
    </location>
</feature>
<sequence length="436" mass="47845">MPSRSVSDVLDLATSTAAAAEPSKRGPFFPLPLRQRAHQVSLAVGDQDPSPSHSSCGDDDVKEATADFPAKYLVMDLVVDVWGSPRLRFYLPDVPAKMRFQWISCFLGCVWLFVVGAVSIVRAPESKWAAIYAMSGIAGDPLLLVAVNLLFPYGTYKSLATQCLALMYGVLVMAGVLFYTAFGYALTLLVLCIYVGMITPAFALNAQPRLFTDEDMLKKLRESRWLSAIYHMYSLVDVPHTRMLTASEHMWAEHSRLFFLLGKYVPSIRAMDALDFDRVLKSITFLLTIVDFMSDLAVGMGMITHGVVLPGVAVLLLCQVDTISAAIAYGIRIRATLWQHASLFAASLLEVPILVLTILYGARSTDRLTTAISIKVTTSTIAVKGGATLHTIIMERRAGMNVQANAETKPQMSKTRQTMSTEWITEHDAASVAYSV</sequence>
<organism evidence="2 3">
    <name type="scientific">Vitrella brassicaformis (strain CCMP3155)</name>
    <dbReference type="NCBI Taxonomy" id="1169540"/>
    <lineage>
        <taxon>Eukaryota</taxon>
        <taxon>Sar</taxon>
        <taxon>Alveolata</taxon>
        <taxon>Colpodellida</taxon>
        <taxon>Vitrellaceae</taxon>
        <taxon>Vitrella</taxon>
    </lineage>
</organism>
<feature type="transmembrane region" description="Helical" evidence="1">
    <location>
        <begin position="188"/>
        <end position="206"/>
    </location>
</feature>
<dbReference type="InParanoid" id="A0A0G4ETN7"/>
<keyword evidence="1" id="KW-1133">Transmembrane helix</keyword>
<keyword evidence="3" id="KW-1185">Reference proteome</keyword>
<reference evidence="2 3" key="1">
    <citation type="submission" date="2014-11" db="EMBL/GenBank/DDBJ databases">
        <authorList>
            <person name="Zhu J."/>
            <person name="Qi W."/>
            <person name="Song R."/>
        </authorList>
    </citation>
    <scope>NUCLEOTIDE SEQUENCE [LARGE SCALE GENOMIC DNA]</scope>
</reference>
<feature type="transmembrane region" description="Helical" evidence="1">
    <location>
        <begin position="102"/>
        <end position="123"/>
    </location>
</feature>
<name>A0A0G4ETN7_VITBC</name>
<keyword evidence="1" id="KW-0812">Transmembrane</keyword>
<evidence type="ECO:0000256" key="1">
    <source>
        <dbReference type="SAM" id="Phobius"/>
    </source>
</evidence>
<evidence type="ECO:0000313" key="2">
    <source>
        <dbReference type="EMBL" id="CEM01981.1"/>
    </source>
</evidence>
<keyword evidence="1" id="KW-0472">Membrane</keyword>
<gene>
    <name evidence="2" type="ORF">Vbra_13368</name>
</gene>
<feature type="transmembrane region" description="Helical" evidence="1">
    <location>
        <begin position="129"/>
        <end position="151"/>
    </location>
</feature>